<accession>A0A382E883</accession>
<dbReference type="EMBL" id="UINC01043067">
    <property type="protein sequence ID" value="SVB46562.1"/>
    <property type="molecule type" value="Genomic_DNA"/>
</dbReference>
<evidence type="ECO:0000313" key="1">
    <source>
        <dbReference type="EMBL" id="SVB46562.1"/>
    </source>
</evidence>
<protein>
    <submittedName>
        <fullName evidence="1">Uncharacterized protein</fullName>
    </submittedName>
</protein>
<name>A0A382E883_9ZZZZ</name>
<reference evidence="1" key="1">
    <citation type="submission" date="2018-05" db="EMBL/GenBank/DDBJ databases">
        <authorList>
            <person name="Lanie J.A."/>
            <person name="Ng W.-L."/>
            <person name="Kazmierczak K.M."/>
            <person name="Andrzejewski T.M."/>
            <person name="Davidsen T.M."/>
            <person name="Wayne K.J."/>
            <person name="Tettelin H."/>
            <person name="Glass J.I."/>
            <person name="Rusch D."/>
            <person name="Podicherti R."/>
            <person name="Tsui H.-C.T."/>
            <person name="Winkler M.E."/>
        </authorList>
    </citation>
    <scope>NUCLEOTIDE SEQUENCE</scope>
</reference>
<proteinExistence type="predicted"/>
<gene>
    <name evidence="1" type="ORF">METZ01_LOCUS199416</name>
</gene>
<dbReference type="AlphaFoldDB" id="A0A382E883"/>
<organism evidence="1">
    <name type="scientific">marine metagenome</name>
    <dbReference type="NCBI Taxonomy" id="408172"/>
    <lineage>
        <taxon>unclassified sequences</taxon>
        <taxon>metagenomes</taxon>
        <taxon>ecological metagenomes</taxon>
    </lineage>
</organism>
<sequence>MAYRTQTDLLEKGDGRTLSENIAVELQKVLGEGANYGWKLHTISHSLVSQENISESDTHHALFNLVWDTPN</sequence>